<reference evidence="4" key="1">
    <citation type="journal article" date="2019" name="Int. J. Syst. Evol. Microbiol.">
        <title>The Global Catalogue of Microorganisms (GCM) 10K type strain sequencing project: providing services to taxonomists for standard genome sequencing and annotation.</title>
        <authorList>
            <consortium name="The Broad Institute Genomics Platform"/>
            <consortium name="The Broad Institute Genome Sequencing Center for Infectious Disease"/>
            <person name="Wu L."/>
            <person name="Ma J."/>
        </authorList>
    </citation>
    <scope>NUCLEOTIDE SEQUENCE [LARGE SCALE GENOMIC DNA]</scope>
    <source>
        <strain evidence="4">CCUG 43117</strain>
    </source>
</reference>
<organism evidence="3 4">
    <name type="scientific">Bosea massiliensis</name>
    <dbReference type="NCBI Taxonomy" id="151419"/>
    <lineage>
        <taxon>Bacteria</taxon>
        <taxon>Pseudomonadati</taxon>
        <taxon>Pseudomonadota</taxon>
        <taxon>Alphaproteobacteria</taxon>
        <taxon>Hyphomicrobiales</taxon>
        <taxon>Boseaceae</taxon>
        <taxon>Bosea</taxon>
    </lineage>
</organism>
<feature type="domain" description="Tetrapyrrole biosynthesis uroporphyrinogen III synthase" evidence="2">
    <location>
        <begin position="14"/>
        <end position="228"/>
    </location>
</feature>
<feature type="region of interest" description="Disordered" evidence="1">
    <location>
        <begin position="237"/>
        <end position="387"/>
    </location>
</feature>
<keyword evidence="3" id="KW-0456">Lyase</keyword>
<dbReference type="Proteomes" id="UP001596060">
    <property type="component" value="Unassembled WGS sequence"/>
</dbReference>
<evidence type="ECO:0000259" key="2">
    <source>
        <dbReference type="Pfam" id="PF02602"/>
    </source>
</evidence>
<comment type="caution">
    <text evidence="3">The sequence shown here is derived from an EMBL/GenBank/DDBJ whole genome shotgun (WGS) entry which is preliminary data.</text>
</comment>
<dbReference type="InterPro" id="IPR003754">
    <property type="entry name" value="4pyrrol_synth_uPrphyn_synth"/>
</dbReference>
<dbReference type="CDD" id="cd06578">
    <property type="entry name" value="HemD"/>
    <property type="match status" value="1"/>
</dbReference>
<evidence type="ECO:0000313" key="3">
    <source>
        <dbReference type="EMBL" id="MFC5508941.1"/>
    </source>
</evidence>
<protein>
    <submittedName>
        <fullName evidence="3">Uroporphyrinogen-III synthase</fullName>
        <ecNumber evidence="3">4.2.1.75</ecNumber>
    </submittedName>
</protein>
<dbReference type="SUPFAM" id="SSF69618">
    <property type="entry name" value="HemD-like"/>
    <property type="match status" value="1"/>
</dbReference>
<dbReference type="GO" id="GO:0004852">
    <property type="term" value="F:uroporphyrinogen-III synthase activity"/>
    <property type="evidence" value="ECO:0007669"/>
    <property type="project" value="UniProtKB-EC"/>
</dbReference>
<gene>
    <name evidence="3" type="ORF">ACFPN9_27290</name>
</gene>
<evidence type="ECO:0000256" key="1">
    <source>
        <dbReference type="SAM" id="MobiDB-lite"/>
    </source>
</evidence>
<name>A0ABW0P8H5_9HYPH</name>
<accession>A0ABW0P8H5</accession>
<evidence type="ECO:0000313" key="4">
    <source>
        <dbReference type="Proteomes" id="UP001596060"/>
    </source>
</evidence>
<feature type="compositionally biased region" description="Low complexity" evidence="1">
    <location>
        <begin position="320"/>
        <end position="338"/>
    </location>
</feature>
<dbReference type="RefSeq" id="WP_066723918.1">
    <property type="nucleotide sequence ID" value="NZ_JBHSLU010000127.1"/>
</dbReference>
<keyword evidence="4" id="KW-1185">Reference proteome</keyword>
<dbReference type="EMBL" id="JBHSLU010000127">
    <property type="protein sequence ID" value="MFC5508941.1"/>
    <property type="molecule type" value="Genomic_DNA"/>
</dbReference>
<feature type="compositionally biased region" description="Basic and acidic residues" evidence="1">
    <location>
        <begin position="255"/>
        <end position="266"/>
    </location>
</feature>
<dbReference type="Gene3D" id="3.40.50.10090">
    <property type="match status" value="2"/>
</dbReference>
<proteinExistence type="predicted"/>
<dbReference type="EC" id="4.2.1.75" evidence="3"/>
<dbReference type="InterPro" id="IPR036108">
    <property type="entry name" value="4pyrrol_syn_uPrphyn_synt_sf"/>
</dbReference>
<dbReference type="Pfam" id="PF02602">
    <property type="entry name" value="HEM4"/>
    <property type="match status" value="1"/>
</dbReference>
<sequence>MRIFVFRPPAEAARTATALRDHHHDPVLAPLFTVSRTADPAPEGPFDALVLTSGNAVPALAELPATARDMPTFSVGARTAGKVREAGHADSRSADGNRDDLIRLIGETLPAGALLLLIVGRDRHDDVGDRLAQAGFAVAIWTAYAAEAVTEFPAEARDALAHGAVEGALHYSARGVRTCLDLARAANVLEPLLDLTHVTLSADVAAPLIAAGASTVLVAEHPEEAALLAALDQVSARNRGSGGATQGPVAPSGVETDKDEMNDSDRPAGSAGDGTKSDGKTARAKGKGAARSGRIPPTIEATATDLTPPGPAAEASPVSAETPAIEPAPETATPATPGAEPPPEAVLPTEALPREFPEPTNAPPPRDEPAAADAPPAPPPTAAPASSRSSLPAMALAGLVGGAVGAGMVFFALNRQTPAITPEQVAQLQGRLDRLQTATTELDRKAAAAADAAAKAGAAAQSATARANEIAGSAAPDAAALSELQARAQRAEATATAVGQQLERNAARIGSVEALAKTAAAPSPQGLAAARIVLAERVQAALASGQPFAADVAALAKGGGSPDQLAALNAVATTGAATKDALLTQLRGHRAMFIRELTPASAGWQERALALVSRVISIRPVGDTGANDPATLPARLEAAIARGDIVAAAAAWEQLPEPARRESAAFGEALRKRAAADAAIAKITQDAVAALGTAG</sequence>